<gene>
    <name evidence="2" type="ORF">MGALJ_59810</name>
</gene>
<dbReference type="SUPFAM" id="SSF53474">
    <property type="entry name" value="alpha/beta-Hydrolases"/>
    <property type="match status" value="1"/>
</dbReference>
<dbReference type="InterPro" id="IPR029058">
    <property type="entry name" value="AB_hydrolase_fold"/>
</dbReference>
<proteinExistence type="predicted"/>
<dbReference type="Gene3D" id="3.40.50.1820">
    <property type="entry name" value="alpha/beta hydrolase"/>
    <property type="match status" value="1"/>
</dbReference>
<evidence type="ECO:0000313" key="3">
    <source>
        <dbReference type="Proteomes" id="UP000465785"/>
    </source>
</evidence>
<sequence>MTLSVASAKIDGIETRYAVAGSGPPLLMFSPGGFAASMDAWETHGLYRRTRMLSQLQERFQCITFDKREAGESGGRVERVSWAHYVRQGVGLLDHLGLGRVHIMGACVGCSIAACIASAHRERVGGMVLYSPAGGVQYRRKQLERFRAHLAYAAEQGLAGVADLAATTDGNFTSDARLGPWVSVLRSDPDFAAQYRDLGSLQYQITVAAMAALLFDRDTVPGPEPDDLLVSDVPALIVPGEDASHAPSAARYLQECLPINEYWDVPVAAQTAETAPARVMSFLGSVAL</sequence>
<dbReference type="InterPro" id="IPR050471">
    <property type="entry name" value="AB_hydrolase"/>
</dbReference>
<dbReference type="EMBL" id="AP022601">
    <property type="protein sequence ID" value="BBY96312.1"/>
    <property type="molecule type" value="Genomic_DNA"/>
</dbReference>
<organism evidence="2 3">
    <name type="scientific">Mycobacterium gallinarum</name>
    <dbReference type="NCBI Taxonomy" id="39689"/>
    <lineage>
        <taxon>Bacteria</taxon>
        <taxon>Bacillati</taxon>
        <taxon>Actinomycetota</taxon>
        <taxon>Actinomycetes</taxon>
        <taxon>Mycobacteriales</taxon>
        <taxon>Mycobacteriaceae</taxon>
        <taxon>Mycobacterium</taxon>
    </lineage>
</organism>
<dbReference type="PANTHER" id="PTHR43433:SF10">
    <property type="entry name" value="AB HYDROLASE-1 DOMAIN-CONTAINING PROTEIN"/>
    <property type="match status" value="1"/>
</dbReference>
<keyword evidence="3" id="KW-1185">Reference proteome</keyword>
<dbReference type="AlphaFoldDB" id="A0A9W4FIE6"/>
<dbReference type="GO" id="GO:0003824">
    <property type="term" value="F:catalytic activity"/>
    <property type="evidence" value="ECO:0007669"/>
    <property type="project" value="UniProtKB-ARBA"/>
</dbReference>
<dbReference type="KEGG" id="mgau:MGALJ_59810"/>
<evidence type="ECO:0000313" key="2">
    <source>
        <dbReference type="EMBL" id="BBY96312.1"/>
    </source>
</evidence>
<protein>
    <recommendedName>
        <fullName evidence="1">AB hydrolase-1 domain-containing protein</fullName>
    </recommendedName>
</protein>
<dbReference type="Proteomes" id="UP000465785">
    <property type="component" value="Chromosome"/>
</dbReference>
<dbReference type="RefSeq" id="WP_232076430.1">
    <property type="nucleotide sequence ID" value="NZ_AP022601.1"/>
</dbReference>
<dbReference type="Pfam" id="PF00561">
    <property type="entry name" value="Abhydrolase_1"/>
    <property type="match status" value="1"/>
</dbReference>
<dbReference type="InterPro" id="IPR000073">
    <property type="entry name" value="AB_hydrolase_1"/>
</dbReference>
<reference evidence="2 3" key="1">
    <citation type="journal article" date="2019" name="Emerg. Microbes Infect.">
        <title>Comprehensive subspecies identification of 175 nontuberculous mycobacteria species based on 7547 genomic profiles.</title>
        <authorList>
            <person name="Matsumoto Y."/>
            <person name="Kinjo T."/>
            <person name="Motooka D."/>
            <person name="Nabeya D."/>
            <person name="Jung N."/>
            <person name="Uechi K."/>
            <person name="Horii T."/>
            <person name="Iida T."/>
            <person name="Fujita J."/>
            <person name="Nakamura S."/>
        </authorList>
    </citation>
    <scope>NUCLEOTIDE SEQUENCE [LARGE SCALE GENOMIC DNA]</scope>
    <source>
        <strain evidence="2 3">JCM 6399</strain>
    </source>
</reference>
<name>A0A9W4FIE6_9MYCO</name>
<accession>A0A9W4FIE6</accession>
<dbReference type="PANTHER" id="PTHR43433">
    <property type="entry name" value="HYDROLASE, ALPHA/BETA FOLD FAMILY PROTEIN"/>
    <property type="match status" value="1"/>
</dbReference>
<evidence type="ECO:0000259" key="1">
    <source>
        <dbReference type="Pfam" id="PF00561"/>
    </source>
</evidence>
<feature type="domain" description="AB hydrolase-1" evidence="1">
    <location>
        <begin position="28"/>
        <end position="132"/>
    </location>
</feature>